<evidence type="ECO:0000259" key="2">
    <source>
        <dbReference type="PROSITE" id="PS50146"/>
    </source>
</evidence>
<dbReference type="InterPro" id="IPR045363">
    <property type="entry name" value="CERK_C"/>
</dbReference>
<feature type="region of interest" description="Disordered" evidence="1">
    <location>
        <begin position="584"/>
        <end position="667"/>
    </location>
</feature>
<evidence type="ECO:0000313" key="3">
    <source>
        <dbReference type="EMBL" id="GFR45202.1"/>
    </source>
</evidence>
<dbReference type="GO" id="GO:0016301">
    <property type="term" value="F:kinase activity"/>
    <property type="evidence" value="ECO:0007669"/>
    <property type="project" value="InterPro"/>
</dbReference>
<dbReference type="GO" id="GO:0006665">
    <property type="term" value="P:sphingolipid metabolic process"/>
    <property type="evidence" value="ECO:0007669"/>
    <property type="project" value="UniProtKB-ARBA"/>
</dbReference>
<dbReference type="InterPro" id="IPR001206">
    <property type="entry name" value="Diacylglycerol_kinase_cat_dom"/>
</dbReference>
<gene>
    <name evidence="3" type="ORF">Agub_g6596</name>
</gene>
<feature type="region of interest" description="Disordered" evidence="1">
    <location>
        <begin position="335"/>
        <end position="358"/>
    </location>
</feature>
<dbReference type="AlphaFoldDB" id="A0AAD3HLK0"/>
<accession>A0AAD3HLK0</accession>
<keyword evidence="4" id="KW-1185">Reference proteome</keyword>
<dbReference type="Gene3D" id="2.60.200.40">
    <property type="match status" value="2"/>
</dbReference>
<feature type="region of interest" description="Disordered" evidence="1">
    <location>
        <begin position="486"/>
        <end position="514"/>
    </location>
</feature>
<protein>
    <recommendedName>
        <fullName evidence="2">DAGKc domain-containing protein</fullName>
    </recommendedName>
</protein>
<feature type="domain" description="DAGKc" evidence="2">
    <location>
        <begin position="195"/>
        <end position="338"/>
    </location>
</feature>
<feature type="compositionally biased region" description="Low complexity" evidence="1">
    <location>
        <begin position="597"/>
        <end position="610"/>
    </location>
</feature>
<feature type="compositionally biased region" description="Low complexity" evidence="1">
    <location>
        <begin position="56"/>
        <end position="70"/>
    </location>
</feature>
<dbReference type="InterPro" id="IPR017438">
    <property type="entry name" value="ATP-NAD_kinase_N"/>
</dbReference>
<feature type="compositionally biased region" description="Gly residues" evidence="1">
    <location>
        <begin position="339"/>
        <end position="358"/>
    </location>
</feature>
<evidence type="ECO:0000313" key="4">
    <source>
        <dbReference type="Proteomes" id="UP001054857"/>
    </source>
</evidence>
<sequence length="836" mass="85801">MPRHKRQDSDLDMQAPWINTVNLTSTDQPIFSPNATTVSSSGLTRTGKANEQQRIAVSRESSMPASSASLPPAPGSDEGPTTLEAIMRFRGTRVKVKVTATHVSWKPLNPVGCCVDRRSLIIRVPFDEILSAALSKSTGCCRPRENSFAVYTFSRQGPSAPNTWRAEEYVLSGGSAEQVKEWVAAINGRVQLIRDRPRSLLVFINPYAGARRARHIWEREVLPVFQRARIQVHAVDTTKQDHAREHVEYMKAEELAAFQGVVAVGGDGLFQEVVSGLLARRARGDSAAWRIRVGHIPAGSTDAVAYTLHGSRSATTAALHIALGDRMSLDAGRIETHGSPGGAAAGGGGGGGGRGTPGGVSPQRHFVCMASYGFMGDVMRVSEQLRCLGPGRYDVTGALQYLRLASYRVAVSYREAHSTTSDVQQLCTAQCQVCRMAGIAIDNAGTAFARPSVAAVAAVAPPSANPAGIASATASPAVPSIAIPNSNPGSTVATPRGGAGGGGGGSPVGASATPSSIATHRYHFPASTTAAAGASFPVSTASSCSSGSAAVDSTPVTALPATPASSAAAAGAAPAAAGTGIDGSPGCFFRTSSPSRQASSLPQNQQQQQSPEKIATQSQPAVGGAANGAAASRASSMKAEPGGGGGRPAAPLPSGAAAAASGGSGEEGWTRVEGEFVSIMCVITPCRSDKSKRGVIPNGHLSDGRMYLVLVSRCSHLAFLRFLIRMATRGLTDRCLPFVRVIPVTGVRVSPQPGGHTLGGCLFDAAAPESNWNVDGELLYDNHVAINVVRGAVEVFARGVETHHGGGSSSSCVPIIRANTGSSVGGNGGGSGGAVA</sequence>
<dbReference type="SUPFAM" id="SSF111331">
    <property type="entry name" value="NAD kinase/diacylglycerol kinase-like"/>
    <property type="match status" value="1"/>
</dbReference>
<proteinExistence type="predicted"/>
<dbReference type="EMBL" id="BMAR01000009">
    <property type="protein sequence ID" value="GFR45202.1"/>
    <property type="molecule type" value="Genomic_DNA"/>
</dbReference>
<name>A0AAD3HLK0_9CHLO</name>
<feature type="region of interest" description="Disordered" evidence="1">
    <location>
        <begin position="25"/>
        <end position="81"/>
    </location>
</feature>
<organism evidence="3 4">
    <name type="scientific">Astrephomene gubernaculifera</name>
    <dbReference type="NCBI Taxonomy" id="47775"/>
    <lineage>
        <taxon>Eukaryota</taxon>
        <taxon>Viridiplantae</taxon>
        <taxon>Chlorophyta</taxon>
        <taxon>core chlorophytes</taxon>
        <taxon>Chlorophyceae</taxon>
        <taxon>CS clade</taxon>
        <taxon>Chlamydomonadales</taxon>
        <taxon>Astrephomenaceae</taxon>
        <taxon>Astrephomene</taxon>
    </lineage>
</organism>
<dbReference type="GO" id="GO:0016020">
    <property type="term" value="C:membrane"/>
    <property type="evidence" value="ECO:0007669"/>
    <property type="project" value="GOC"/>
</dbReference>
<feature type="compositionally biased region" description="Low complexity" evidence="1">
    <location>
        <begin position="648"/>
        <end position="661"/>
    </location>
</feature>
<feature type="compositionally biased region" description="Gly residues" evidence="1">
    <location>
        <begin position="497"/>
        <end position="507"/>
    </location>
</feature>
<dbReference type="PROSITE" id="PS50146">
    <property type="entry name" value="DAGK"/>
    <property type="match status" value="1"/>
</dbReference>
<dbReference type="PANTHER" id="PTHR12358:SF54">
    <property type="entry name" value="SPHINGOSINE KINASE RELATED PROTEIN"/>
    <property type="match status" value="1"/>
</dbReference>
<dbReference type="Pfam" id="PF00781">
    <property type="entry name" value="DAGK_cat"/>
    <property type="match status" value="1"/>
</dbReference>
<dbReference type="InterPro" id="IPR016064">
    <property type="entry name" value="NAD/diacylglycerol_kinase_sf"/>
</dbReference>
<comment type="caution">
    <text evidence="3">The sequence shown here is derived from an EMBL/GenBank/DDBJ whole genome shotgun (WGS) entry which is preliminary data.</text>
</comment>
<dbReference type="InterPro" id="IPR050187">
    <property type="entry name" value="Lipid_Phosphate_FormReg"/>
</dbReference>
<dbReference type="PANTHER" id="PTHR12358">
    <property type="entry name" value="SPHINGOSINE KINASE"/>
    <property type="match status" value="1"/>
</dbReference>
<feature type="compositionally biased region" description="Polar residues" evidence="1">
    <location>
        <begin position="25"/>
        <end position="55"/>
    </location>
</feature>
<feature type="compositionally biased region" description="Low complexity" evidence="1">
    <location>
        <begin position="621"/>
        <end position="640"/>
    </location>
</feature>
<dbReference type="Pfam" id="PF19280">
    <property type="entry name" value="CERK_C"/>
    <property type="match status" value="1"/>
</dbReference>
<dbReference type="SMART" id="SM00046">
    <property type="entry name" value="DAGKc"/>
    <property type="match status" value="1"/>
</dbReference>
<evidence type="ECO:0000256" key="1">
    <source>
        <dbReference type="SAM" id="MobiDB-lite"/>
    </source>
</evidence>
<dbReference type="Gene3D" id="3.40.50.10330">
    <property type="entry name" value="Probable inorganic polyphosphate/atp-NAD kinase, domain 1"/>
    <property type="match status" value="1"/>
</dbReference>
<dbReference type="Proteomes" id="UP001054857">
    <property type="component" value="Unassembled WGS sequence"/>
</dbReference>
<reference evidence="3 4" key="1">
    <citation type="journal article" date="2021" name="Sci. Rep.">
        <title>Genome sequencing of the multicellular alga Astrephomene provides insights into convergent evolution of germ-soma differentiation.</title>
        <authorList>
            <person name="Yamashita S."/>
            <person name="Yamamoto K."/>
            <person name="Matsuzaki R."/>
            <person name="Suzuki S."/>
            <person name="Yamaguchi H."/>
            <person name="Hirooka S."/>
            <person name="Minakuchi Y."/>
            <person name="Miyagishima S."/>
            <person name="Kawachi M."/>
            <person name="Toyoda A."/>
            <person name="Nozaki H."/>
        </authorList>
    </citation>
    <scope>NUCLEOTIDE SEQUENCE [LARGE SCALE GENOMIC DNA]</scope>
    <source>
        <strain evidence="3 4">NIES-4017</strain>
    </source>
</reference>